<dbReference type="EMBL" id="JADEVO010000017">
    <property type="protein sequence ID" value="MBN3966278.1"/>
    <property type="molecule type" value="Genomic_DNA"/>
</dbReference>
<gene>
    <name evidence="1" type="ORF">IMW75_13455</name>
</gene>
<organism evidence="1 2">
    <name type="scientific">Pseudomonas gregormendelii</name>
    <dbReference type="NCBI Taxonomy" id="1628277"/>
    <lineage>
        <taxon>Bacteria</taxon>
        <taxon>Pseudomonadati</taxon>
        <taxon>Pseudomonadota</taxon>
        <taxon>Gammaproteobacteria</taxon>
        <taxon>Pseudomonadales</taxon>
        <taxon>Pseudomonadaceae</taxon>
        <taxon>Pseudomonas</taxon>
    </lineage>
</organism>
<dbReference type="Proteomes" id="UP000772591">
    <property type="component" value="Unassembled WGS sequence"/>
</dbReference>
<dbReference type="RefSeq" id="WP_205892883.1">
    <property type="nucleotide sequence ID" value="NZ_JADEVO010000017.1"/>
</dbReference>
<accession>A0ABS3AGG2</accession>
<proteinExistence type="predicted"/>
<evidence type="ECO:0000313" key="2">
    <source>
        <dbReference type="Proteomes" id="UP000772591"/>
    </source>
</evidence>
<name>A0ABS3AGG2_9PSED</name>
<protein>
    <submittedName>
        <fullName evidence="1">Uncharacterized protein</fullName>
    </submittedName>
</protein>
<keyword evidence="2" id="KW-1185">Reference proteome</keyword>
<reference evidence="1 2" key="1">
    <citation type="journal article" date="2021" name="Int. J. Syst. Evol. Microbiol.">
        <title>Pseudomonas piscium sp. nov., Pseudomonas pisciculturae sp. nov., Pseudomonas mucoides sp. nov. and Pseudomonas neuropathica sp. nov. isolated from rainbow trout.</title>
        <authorList>
            <person name="Duman M."/>
            <person name="Mulet M."/>
            <person name="Altun S."/>
            <person name="Saticioglu I.B."/>
            <person name="Gomila M."/>
            <person name="Lalucat J."/>
            <person name="Garcia-Valdes E."/>
        </authorList>
    </citation>
    <scope>NUCLEOTIDE SEQUENCE [LARGE SCALE GENOMIC DNA]</scope>
    <source>
        <strain evidence="1 2">LMG 28632</strain>
    </source>
</reference>
<sequence>MCSVTMPPNQREWIGEGETFGSRSDMAATLLDAYKEAIKKAEQSSRRSLLEQARSNPGAEIFNKALWDEAVAQTLERVLSLIVNGDRWEELHLPNPWL</sequence>
<comment type="caution">
    <text evidence="1">The sequence shown here is derived from an EMBL/GenBank/DDBJ whole genome shotgun (WGS) entry which is preliminary data.</text>
</comment>
<evidence type="ECO:0000313" key="1">
    <source>
        <dbReference type="EMBL" id="MBN3966278.1"/>
    </source>
</evidence>